<gene>
    <name evidence="3" type="ORF">C4N9_09755</name>
</gene>
<keyword evidence="4" id="KW-1185">Reference proteome</keyword>
<evidence type="ECO:0000256" key="1">
    <source>
        <dbReference type="SAM" id="MobiDB-lite"/>
    </source>
</evidence>
<dbReference type="Proteomes" id="UP000244940">
    <property type="component" value="Unassembled WGS sequence"/>
</dbReference>
<evidence type="ECO:0000313" key="4">
    <source>
        <dbReference type="Proteomes" id="UP000244940"/>
    </source>
</evidence>
<reference evidence="3 4" key="1">
    <citation type="submission" date="2018-05" db="EMBL/GenBank/DDBJ databases">
        <title>Pararhodobacter marina sp. nov., isolated from deep-sea water of the Indian Ocean.</title>
        <authorList>
            <person name="Lai Q.Sr."/>
            <person name="Liu X."/>
            <person name="Shao Z."/>
        </authorList>
    </citation>
    <scope>NUCLEOTIDE SEQUENCE [LARGE SCALE GENOMIC DNA]</scope>
    <source>
        <strain evidence="3 4">CIC4N-9</strain>
    </source>
</reference>
<keyword evidence="2" id="KW-0812">Transmembrane</keyword>
<feature type="compositionally biased region" description="Basic and acidic residues" evidence="1">
    <location>
        <begin position="1"/>
        <end position="19"/>
    </location>
</feature>
<feature type="compositionally biased region" description="Low complexity" evidence="1">
    <location>
        <begin position="45"/>
        <end position="57"/>
    </location>
</feature>
<dbReference type="InterPro" id="IPR006311">
    <property type="entry name" value="TAT_signal"/>
</dbReference>
<protein>
    <submittedName>
        <fullName evidence="3">Uncharacterized protein</fullName>
    </submittedName>
</protein>
<dbReference type="GeneID" id="94365175"/>
<keyword evidence="2" id="KW-1133">Transmembrane helix</keyword>
<keyword evidence="2" id="KW-0472">Membrane</keyword>
<dbReference type="RefSeq" id="WP_109533139.1">
    <property type="nucleotide sequence ID" value="NZ_CAXPUO010000057.1"/>
</dbReference>
<proteinExistence type="predicted"/>
<sequence>MTDTPKKDRKTLKDDDITTRRGIGRRSLLLGAFGGGALVATAALAASDSDPSDPAGRGYSGLTDNDDGSYADAAGRGRGSGGRSSGITDSDNGSVYDQAGQGRGGTD</sequence>
<dbReference type="EMBL" id="QEYD01000005">
    <property type="protein sequence ID" value="PWE29090.1"/>
    <property type="molecule type" value="Genomic_DNA"/>
</dbReference>
<accession>A0A2U2CB47</accession>
<comment type="caution">
    <text evidence="3">The sequence shown here is derived from an EMBL/GenBank/DDBJ whole genome shotgun (WGS) entry which is preliminary data.</text>
</comment>
<feature type="region of interest" description="Disordered" evidence="1">
    <location>
        <begin position="1"/>
        <end position="20"/>
    </location>
</feature>
<dbReference type="AlphaFoldDB" id="A0A2U2CB47"/>
<evidence type="ECO:0000313" key="3">
    <source>
        <dbReference type="EMBL" id="PWE29090.1"/>
    </source>
</evidence>
<organism evidence="3 4">
    <name type="scientific">Pararhodobacter marinus</name>
    <dbReference type="NCBI Taxonomy" id="2184063"/>
    <lineage>
        <taxon>Bacteria</taxon>
        <taxon>Pseudomonadati</taxon>
        <taxon>Pseudomonadota</taxon>
        <taxon>Alphaproteobacteria</taxon>
        <taxon>Rhodobacterales</taxon>
        <taxon>Paracoccaceae</taxon>
        <taxon>Pararhodobacter</taxon>
    </lineage>
</organism>
<evidence type="ECO:0000256" key="2">
    <source>
        <dbReference type="SAM" id="Phobius"/>
    </source>
</evidence>
<name>A0A2U2CB47_9RHOB</name>
<feature type="transmembrane region" description="Helical" evidence="2">
    <location>
        <begin position="28"/>
        <end position="46"/>
    </location>
</feature>
<dbReference type="PROSITE" id="PS51318">
    <property type="entry name" value="TAT"/>
    <property type="match status" value="1"/>
</dbReference>
<feature type="region of interest" description="Disordered" evidence="1">
    <location>
        <begin position="45"/>
        <end position="107"/>
    </location>
</feature>